<sequence>MGGFCPALLLWHVRHALSTVRAAIFQVPLGYRVTVCVPASLSCHCCGHCTTLDAGSSVHPPVFHSACISSLAWFASNRAVGRPRS</sequence>
<keyword evidence="3" id="KW-1185">Reference proteome</keyword>
<accession>A0A1X6P3L2</accession>
<gene>
    <name evidence="2" type="ORF">BU14_0237s0010</name>
</gene>
<proteinExistence type="predicted"/>
<dbReference type="EMBL" id="KV918904">
    <property type="protein sequence ID" value="OSX75417.1"/>
    <property type="molecule type" value="Genomic_DNA"/>
</dbReference>
<evidence type="ECO:0000313" key="3">
    <source>
        <dbReference type="Proteomes" id="UP000218209"/>
    </source>
</evidence>
<keyword evidence="1" id="KW-0732">Signal</keyword>
<dbReference type="Proteomes" id="UP000218209">
    <property type="component" value="Unassembled WGS sequence"/>
</dbReference>
<feature type="chain" id="PRO_5012055576" description="Secreted protein" evidence="1">
    <location>
        <begin position="23"/>
        <end position="85"/>
    </location>
</feature>
<evidence type="ECO:0000256" key="1">
    <source>
        <dbReference type="SAM" id="SignalP"/>
    </source>
</evidence>
<protein>
    <recommendedName>
        <fullName evidence="4">Secreted protein</fullName>
    </recommendedName>
</protein>
<name>A0A1X6P3L2_PORUM</name>
<feature type="signal peptide" evidence="1">
    <location>
        <begin position="1"/>
        <end position="22"/>
    </location>
</feature>
<evidence type="ECO:0008006" key="4">
    <source>
        <dbReference type="Google" id="ProtNLM"/>
    </source>
</evidence>
<dbReference type="AlphaFoldDB" id="A0A1X6P3L2"/>
<reference evidence="2 3" key="1">
    <citation type="submission" date="2017-03" db="EMBL/GenBank/DDBJ databases">
        <title>WGS assembly of Porphyra umbilicalis.</title>
        <authorList>
            <person name="Brawley S.H."/>
            <person name="Blouin N.A."/>
            <person name="Ficko-Blean E."/>
            <person name="Wheeler G.L."/>
            <person name="Lohr M."/>
            <person name="Goodson H.V."/>
            <person name="Jenkins J.W."/>
            <person name="Blaby-Haas C.E."/>
            <person name="Helliwell K.E."/>
            <person name="Chan C."/>
            <person name="Marriage T."/>
            <person name="Bhattacharya D."/>
            <person name="Klein A.S."/>
            <person name="Badis Y."/>
            <person name="Brodie J."/>
            <person name="Cao Y."/>
            <person name="Collen J."/>
            <person name="Dittami S.M."/>
            <person name="Gachon C.M."/>
            <person name="Green B.R."/>
            <person name="Karpowicz S."/>
            <person name="Kim J.W."/>
            <person name="Kudahl U."/>
            <person name="Lin S."/>
            <person name="Michel G."/>
            <person name="Mittag M."/>
            <person name="Olson B.J."/>
            <person name="Pangilinan J."/>
            <person name="Peng Y."/>
            <person name="Qiu H."/>
            <person name="Shu S."/>
            <person name="Singer J.T."/>
            <person name="Smith A.G."/>
            <person name="Sprecher B.N."/>
            <person name="Wagner V."/>
            <person name="Wang W."/>
            <person name="Wang Z.-Y."/>
            <person name="Yan J."/>
            <person name="Yarish C."/>
            <person name="Zoeuner-Riek S."/>
            <person name="Zhuang Y."/>
            <person name="Zou Y."/>
            <person name="Lindquist E.A."/>
            <person name="Grimwood J."/>
            <person name="Barry K."/>
            <person name="Rokhsar D.S."/>
            <person name="Schmutz J."/>
            <person name="Stiller J.W."/>
            <person name="Grossman A.R."/>
            <person name="Prochnik S.E."/>
        </authorList>
    </citation>
    <scope>NUCLEOTIDE SEQUENCE [LARGE SCALE GENOMIC DNA]</scope>
    <source>
        <strain evidence="2">4086291</strain>
    </source>
</reference>
<organism evidence="2 3">
    <name type="scientific">Porphyra umbilicalis</name>
    <name type="common">Purple laver</name>
    <name type="synonym">Red alga</name>
    <dbReference type="NCBI Taxonomy" id="2786"/>
    <lineage>
        <taxon>Eukaryota</taxon>
        <taxon>Rhodophyta</taxon>
        <taxon>Bangiophyceae</taxon>
        <taxon>Bangiales</taxon>
        <taxon>Bangiaceae</taxon>
        <taxon>Porphyra</taxon>
    </lineage>
</organism>
<evidence type="ECO:0000313" key="2">
    <source>
        <dbReference type="EMBL" id="OSX75417.1"/>
    </source>
</evidence>